<reference evidence="2 3" key="1">
    <citation type="submission" date="2019-06" db="EMBL/GenBank/DDBJ databases">
        <title>Sequencing the genomes of 1000 actinobacteria strains.</title>
        <authorList>
            <person name="Klenk H.-P."/>
        </authorList>
    </citation>
    <scope>NUCLEOTIDE SEQUENCE [LARGE SCALE GENOMIC DNA]</scope>
    <source>
        <strain evidence="2 3">DSM 105492</strain>
    </source>
</reference>
<dbReference type="Pfam" id="PF04854">
    <property type="entry name" value="DUF624"/>
    <property type="match status" value="1"/>
</dbReference>
<feature type="transmembrane region" description="Helical" evidence="1">
    <location>
        <begin position="150"/>
        <end position="169"/>
    </location>
</feature>
<evidence type="ECO:0000313" key="2">
    <source>
        <dbReference type="EMBL" id="TQM25231.1"/>
    </source>
</evidence>
<feature type="transmembrane region" description="Helical" evidence="1">
    <location>
        <begin position="175"/>
        <end position="196"/>
    </location>
</feature>
<dbReference type="Proteomes" id="UP000320235">
    <property type="component" value="Unassembled WGS sequence"/>
</dbReference>
<keyword evidence="1" id="KW-0812">Transmembrane</keyword>
<feature type="transmembrane region" description="Helical" evidence="1">
    <location>
        <begin position="103"/>
        <end position="129"/>
    </location>
</feature>
<gene>
    <name evidence="2" type="ORF">FB391_2695</name>
</gene>
<keyword evidence="3" id="KW-1185">Reference proteome</keyword>
<evidence type="ECO:0000256" key="1">
    <source>
        <dbReference type="SAM" id="Phobius"/>
    </source>
</evidence>
<dbReference type="OrthoDB" id="9814991at2"/>
<dbReference type="RefSeq" id="WP_141895075.1">
    <property type="nucleotide sequence ID" value="NZ_BAABLH010000002.1"/>
</dbReference>
<protein>
    <submittedName>
        <fullName evidence="2">Putative membrane protein YesL</fullName>
    </submittedName>
</protein>
<proteinExistence type="predicted"/>
<comment type="caution">
    <text evidence="2">The sequence shown here is derived from an EMBL/GenBank/DDBJ whole genome shotgun (WGS) entry which is preliminary data.</text>
</comment>
<dbReference type="EMBL" id="VFPE01000003">
    <property type="protein sequence ID" value="TQM25231.1"/>
    <property type="molecule type" value="Genomic_DNA"/>
</dbReference>
<feature type="transmembrane region" description="Helical" evidence="1">
    <location>
        <begin position="75"/>
        <end position="97"/>
    </location>
</feature>
<sequence>MRIDPESRALSGLTTFLTFVALNLLYLLLCVPIVTIGAATSALYEVTIRYSDDESGHPLTDFLPAFRANFGRATLVMLCLLAPAALLGFNSVFWFAMPSILGGVAGIVALLGALYLFAAFLYGMAQVAYFRAAVRQTLKNSLLLPAAEPVRTLGVLLIPVTLVAFTILFPPFGFIVLTVGFSVGAYATAFLFRSVFRRHES</sequence>
<keyword evidence="1" id="KW-0472">Membrane</keyword>
<accession>A0A543EUI2</accession>
<dbReference type="InterPro" id="IPR006938">
    <property type="entry name" value="DUF624"/>
</dbReference>
<name>A0A543EUI2_9MICO</name>
<dbReference type="AlphaFoldDB" id="A0A543EUI2"/>
<keyword evidence="1" id="KW-1133">Transmembrane helix</keyword>
<evidence type="ECO:0000313" key="3">
    <source>
        <dbReference type="Proteomes" id="UP000320235"/>
    </source>
</evidence>
<organism evidence="2 3">
    <name type="scientific">Microbacterium kyungheense</name>
    <dbReference type="NCBI Taxonomy" id="1263636"/>
    <lineage>
        <taxon>Bacteria</taxon>
        <taxon>Bacillati</taxon>
        <taxon>Actinomycetota</taxon>
        <taxon>Actinomycetes</taxon>
        <taxon>Micrococcales</taxon>
        <taxon>Microbacteriaceae</taxon>
        <taxon>Microbacterium</taxon>
    </lineage>
</organism>
<feature type="transmembrane region" description="Helical" evidence="1">
    <location>
        <begin position="20"/>
        <end position="44"/>
    </location>
</feature>